<dbReference type="Pfam" id="PF12770">
    <property type="entry name" value="CHAT"/>
    <property type="match status" value="1"/>
</dbReference>
<dbReference type="InterPro" id="IPR024983">
    <property type="entry name" value="CHAT_dom"/>
</dbReference>
<organism evidence="2 3">
    <name type="scientific">Lentithecium fluviatile CBS 122367</name>
    <dbReference type="NCBI Taxonomy" id="1168545"/>
    <lineage>
        <taxon>Eukaryota</taxon>
        <taxon>Fungi</taxon>
        <taxon>Dikarya</taxon>
        <taxon>Ascomycota</taxon>
        <taxon>Pezizomycotina</taxon>
        <taxon>Dothideomycetes</taxon>
        <taxon>Pleosporomycetidae</taxon>
        <taxon>Pleosporales</taxon>
        <taxon>Massarineae</taxon>
        <taxon>Lentitheciaceae</taxon>
        <taxon>Lentithecium</taxon>
    </lineage>
</organism>
<dbReference type="AlphaFoldDB" id="A0A6G1JAW7"/>
<dbReference type="EMBL" id="MU005575">
    <property type="protein sequence ID" value="KAF2687558.1"/>
    <property type="molecule type" value="Genomic_DNA"/>
</dbReference>
<reference evidence="2" key="1">
    <citation type="journal article" date="2020" name="Stud. Mycol.">
        <title>101 Dothideomycetes genomes: a test case for predicting lifestyles and emergence of pathogens.</title>
        <authorList>
            <person name="Haridas S."/>
            <person name="Albert R."/>
            <person name="Binder M."/>
            <person name="Bloem J."/>
            <person name="Labutti K."/>
            <person name="Salamov A."/>
            <person name="Andreopoulos B."/>
            <person name="Baker S."/>
            <person name="Barry K."/>
            <person name="Bills G."/>
            <person name="Bluhm B."/>
            <person name="Cannon C."/>
            <person name="Castanera R."/>
            <person name="Culley D."/>
            <person name="Daum C."/>
            <person name="Ezra D."/>
            <person name="Gonzalez J."/>
            <person name="Henrissat B."/>
            <person name="Kuo A."/>
            <person name="Liang C."/>
            <person name="Lipzen A."/>
            <person name="Lutzoni F."/>
            <person name="Magnuson J."/>
            <person name="Mondo S."/>
            <person name="Nolan M."/>
            <person name="Ohm R."/>
            <person name="Pangilinan J."/>
            <person name="Park H.-J."/>
            <person name="Ramirez L."/>
            <person name="Alfaro M."/>
            <person name="Sun H."/>
            <person name="Tritt A."/>
            <person name="Yoshinaga Y."/>
            <person name="Zwiers L.-H."/>
            <person name="Turgeon B."/>
            <person name="Goodwin S."/>
            <person name="Spatafora J."/>
            <person name="Crous P."/>
            <person name="Grigoriev I."/>
        </authorList>
    </citation>
    <scope>NUCLEOTIDE SEQUENCE</scope>
    <source>
        <strain evidence="2">CBS 122367</strain>
    </source>
</reference>
<name>A0A6G1JAW7_9PLEO</name>
<keyword evidence="3" id="KW-1185">Reference proteome</keyword>
<evidence type="ECO:0000259" key="1">
    <source>
        <dbReference type="Pfam" id="PF12770"/>
    </source>
</evidence>
<dbReference type="OrthoDB" id="9991317at2759"/>
<evidence type="ECO:0000313" key="2">
    <source>
        <dbReference type="EMBL" id="KAF2687558.1"/>
    </source>
</evidence>
<evidence type="ECO:0000313" key="3">
    <source>
        <dbReference type="Proteomes" id="UP000799291"/>
    </source>
</evidence>
<sequence length="348" mass="38178">MQGCCTEGSILVVNITDLRSDAIIVTTDVFKVVPLPGLSAQQAKDWIRQDLITTSLSDRGRKNKAYLGFLSWLWHGCVKPVLDELGCYRQSSAEDLPRVWWIGTGFASSFPFHSAGDMSAGPMEGACYWAVSSYTPTFKALQYARERAGTIPSRSDSWRAVIVAMPETPGAGALPGTRLEQFVVKTAMGSSVSIKTLEYPDVASTMGHLQECNIAHFACYGVSNSFDPSSSGLILQTAKTATEELKKDILSVRQNQVQRLSDEVLHVVSGFQVAGFRHVVGCLWPSDDEVCVDIAKSFYAELIQCGDLRVGSDRATAVALHRAVLKVRESSKFRKRPLLWAQYVHYGA</sequence>
<proteinExistence type="predicted"/>
<dbReference type="Proteomes" id="UP000799291">
    <property type="component" value="Unassembled WGS sequence"/>
</dbReference>
<accession>A0A6G1JAW7</accession>
<gene>
    <name evidence="2" type="ORF">K458DRAFT_469438</name>
</gene>
<feature type="domain" description="CHAT" evidence="1">
    <location>
        <begin position="70"/>
        <end position="348"/>
    </location>
</feature>
<protein>
    <recommendedName>
        <fullName evidence="1">CHAT domain-containing protein</fullName>
    </recommendedName>
</protein>